<reference evidence="1 2" key="1">
    <citation type="submission" date="2020-08" db="EMBL/GenBank/DDBJ databases">
        <title>A Genomic Blueprint of the Chicken Gut Microbiome.</title>
        <authorList>
            <person name="Gilroy R."/>
            <person name="Ravi A."/>
            <person name="Getino M."/>
            <person name="Pursley I."/>
            <person name="Horton D.L."/>
            <person name="Alikhan N.-F."/>
            <person name="Baker D."/>
            <person name="Gharbi K."/>
            <person name="Hall N."/>
            <person name="Watson M."/>
            <person name="Adriaenssens E.M."/>
            <person name="Foster-Nyarko E."/>
            <person name="Jarju S."/>
            <person name="Secka A."/>
            <person name="Antonio M."/>
            <person name="Oren A."/>
            <person name="Chaudhuri R."/>
            <person name="La Ragione R.M."/>
            <person name="Hildebrand F."/>
            <person name="Pallen M.J."/>
        </authorList>
    </citation>
    <scope>NUCLEOTIDE SEQUENCE [LARGE SCALE GENOMIC DNA]</scope>
    <source>
        <strain evidence="1 2">Sa2CUA2</strain>
    </source>
</reference>
<gene>
    <name evidence="1" type="ORF">H9642_12445</name>
</gene>
<dbReference type="InterPro" id="IPR003462">
    <property type="entry name" value="ODC_Mu_crystall"/>
</dbReference>
<dbReference type="PANTHER" id="PTHR13812:SF19">
    <property type="entry name" value="KETIMINE REDUCTASE MU-CRYSTALLIN"/>
    <property type="match status" value="1"/>
</dbReference>
<dbReference type="InterPro" id="IPR023401">
    <property type="entry name" value="ODC_N"/>
</dbReference>
<dbReference type="Pfam" id="PF02423">
    <property type="entry name" value="OCD_Mu_crystall"/>
    <property type="match status" value="1"/>
</dbReference>
<comment type="caution">
    <text evidence="1">The sequence shown here is derived from an EMBL/GenBank/DDBJ whole genome shotgun (WGS) entry which is preliminary data.</text>
</comment>
<keyword evidence="2" id="KW-1185">Reference proteome</keyword>
<dbReference type="Gene3D" id="3.30.1780.10">
    <property type="entry name" value="ornithine cyclodeaminase, domain 1"/>
    <property type="match status" value="1"/>
</dbReference>
<dbReference type="SUPFAM" id="SSF51735">
    <property type="entry name" value="NAD(P)-binding Rossmann-fold domains"/>
    <property type="match status" value="1"/>
</dbReference>
<name>A0ABR8TQG2_9PSED</name>
<dbReference type="InterPro" id="IPR036291">
    <property type="entry name" value="NAD(P)-bd_dom_sf"/>
</dbReference>
<dbReference type="PIRSF" id="PIRSF001439">
    <property type="entry name" value="CryM"/>
    <property type="match status" value="1"/>
</dbReference>
<dbReference type="EMBL" id="JACSQG010000006">
    <property type="protein sequence ID" value="MBD7977996.1"/>
    <property type="molecule type" value="Genomic_DNA"/>
</dbReference>
<sequence length="339" mass="36027">MNTAVSNQSTSISTPFLRDSDVAELAVWSKSIAALADAYAKPIKPEMVPPRVMARGEGFWLRSLCALSPSGEYMGCKLISASPKIHRASYLISLFDQRTMELAALIDGNRITDIRTAATAIVAVNASNPTGALRVGVIGSGALASGLLTALLAVREVSQVRVFSPTPSSRQRFADAFWASHDVRVEVADTPQAAIKDVDVVFCAARSRDESPVLLGEWLQPGMVVISVGSTLPEQREVDSAAMARADLIIADMPEEVLHETGDALEAVRQGVDVAGKTVGLGDVMAGRVAARKASTDIVLYKSVGTALQDVVIAEMLLREALATQQYQLIPAGIVTIDR</sequence>
<accession>A0ABR8TQG2</accession>
<dbReference type="RefSeq" id="WP_251836772.1">
    <property type="nucleotide sequence ID" value="NZ_JACSQG010000006.1"/>
</dbReference>
<dbReference type="Gene3D" id="3.40.50.720">
    <property type="entry name" value="NAD(P)-binding Rossmann-like Domain"/>
    <property type="match status" value="1"/>
</dbReference>
<protein>
    <submittedName>
        <fullName evidence="1">Ornithine cyclodeaminase family protein</fullName>
    </submittedName>
</protein>
<proteinExistence type="predicted"/>
<evidence type="ECO:0000313" key="2">
    <source>
        <dbReference type="Proteomes" id="UP000611945"/>
    </source>
</evidence>
<organism evidence="1 2">
    <name type="scientific">Serpens gallinarum</name>
    <dbReference type="NCBI Taxonomy" id="2763075"/>
    <lineage>
        <taxon>Bacteria</taxon>
        <taxon>Pseudomonadati</taxon>
        <taxon>Pseudomonadota</taxon>
        <taxon>Gammaproteobacteria</taxon>
        <taxon>Pseudomonadales</taxon>
        <taxon>Pseudomonadaceae</taxon>
        <taxon>Pseudomonas</taxon>
    </lineage>
</organism>
<dbReference type="PANTHER" id="PTHR13812">
    <property type="entry name" value="KETIMINE REDUCTASE MU-CRYSTALLIN"/>
    <property type="match status" value="1"/>
</dbReference>
<dbReference type="Proteomes" id="UP000611945">
    <property type="component" value="Unassembled WGS sequence"/>
</dbReference>
<evidence type="ECO:0000313" key="1">
    <source>
        <dbReference type="EMBL" id="MBD7977996.1"/>
    </source>
</evidence>